<name>A0ABD2WAR5_9HYME</name>
<keyword evidence="1" id="KW-0175">Coiled coil</keyword>
<feature type="compositionally biased region" description="Low complexity" evidence="2">
    <location>
        <begin position="57"/>
        <end position="67"/>
    </location>
</feature>
<reference evidence="3 4" key="1">
    <citation type="journal article" date="2024" name="bioRxiv">
        <title>A reference genome for Trichogramma kaykai: A tiny desert-dwelling parasitoid wasp with competing sex-ratio distorters.</title>
        <authorList>
            <person name="Culotta J."/>
            <person name="Lindsey A.R."/>
        </authorList>
    </citation>
    <scope>NUCLEOTIDE SEQUENCE [LARGE SCALE GENOMIC DNA]</scope>
    <source>
        <strain evidence="3 4">KSX58</strain>
    </source>
</reference>
<comment type="caution">
    <text evidence="3">The sequence shown here is derived from an EMBL/GenBank/DDBJ whole genome shotgun (WGS) entry which is preliminary data.</text>
</comment>
<evidence type="ECO:0000313" key="3">
    <source>
        <dbReference type="EMBL" id="KAL3390185.1"/>
    </source>
</evidence>
<feature type="coiled-coil region" evidence="1">
    <location>
        <begin position="150"/>
        <end position="209"/>
    </location>
</feature>
<proteinExistence type="predicted"/>
<feature type="compositionally biased region" description="Basic and acidic residues" evidence="2">
    <location>
        <begin position="1"/>
        <end position="13"/>
    </location>
</feature>
<dbReference type="Proteomes" id="UP001627154">
    <property type="component" value="Unassembled WGS sequence"/>
</dbReference>
<feature type="coiled-coil region" evidence="1">
    <location>
        <begin position="79"/>
        <end position="106"/>
    </location>
</feature>
<dbReference type="EMBL" id="JBJJXI010000121">
    <property type="protein sequence ID" value="KAL3390185.1"/>
    <property type="molecule type" value="Genomic_DNA"/>
</dbReference>
<gene>
    <name evidence="3" type="ORF">TKK_014988</name>
</gene>
<keyword evidence="4" id="KW-1185">Reference proteome</keyword>
<feature type="compositionally biased region" description="Polar residues" evidence="2">
    <location>
        <begin position="29"/>
        <end position="52"/>
    </location>
</feature>
<organism evidence="3 4">
    <name type="scientific">Trichogramma kaykai</name>
    <dbReference type="NCBI Taxonomy" id="54128"/>
    <lineage>
        <taxon>Eukaryota</taxon>
        <taxon>Metazoa</taxon>
        <taxon>Ecdysozoa</taxon>
        <taxon>Arthropoda</taxon>
        <taxon>Hexapoda</taxon>
        <taxon>Insecta</taxon>
        <taxon>Pterygota</taxon>
        <taxon>Neoptera</taxon>
        <taxon>Endopterygota</taxon>
        <taxon>Hymenoptera</taxon>
        <taxon>Apocrita</taxon>
        <taxon>Proctotrupomorpha</taxon>
        <taxon>Chalcidoidea</taxon>
        <taxon>Trichogrammatidae</taxon>
        <taxon>Trichogramma</taxon>
    </lineage>
</organism>
<feature type="coiled-coil region" evidence="1">
    <location>
        <begin position="240"/>
        <end position="322"/>
    </location>
</feature>
<evidence type="ECO:0000313" key="4">
    <source>
        <dbReference type="Proteomes" id="UP001627154"/>
    </source>
</evidence>
<sequence length="433" mass="49003">MSTKADCKQERARSPCIGATAVASKHKQQQQQRGRSTSPAAVRSRATNNPKPKQSCAGTTAAAAAATEPTSQMRFKELIVKQETKNDELRRREEDQKERLKKLNSIIPAVFSWKWYKTHAKSEDLCKILNEATDANSCKITPSQHFDERVRAADAQLKEKQCRYEELRTALEKKETALQGQQTQIDLARQKQRESQERLKNLTEEARKRGNLASGEGGDGKVLAMIGSDASLKSDDLEQLEHLEQLYDLKARKRREIEELKKREETCMSVLLKAEELCASRALAEDKVTELKCELERAECRTKEAQEKLQVARDQLEASRCELLRIKSVQKCEKTCETAKDLVPQSDKETSFVPKTVESTCQSEAKAIETRAVGRCTDLAKAIDCASDPILPKNQHKVFFNEKKPPMPLACCSAEKFHRLQYNGAWSDRESFI</sequence>
<protein>
    <submittedName>
        <fullName evidence="3">Uncharacterized protein</fullName>
    </submittedName>
</protein>
<feature type="region of interest" description="Disordered" evidence="2">
    <location>
        <begin position="1"/>
        <end position="69"/>
    </location>
</feature>
<evidence type="ECO:0000256" key="1">
    <source>
        <dbReference type="SAM" id="Coils"/>
    </source>
</evidence>
<accession>A0ABD2WAR5</accession>
<dbReference type="AlphaFoldDB" id="A0ABD2WAR5"/>
<evidence type="ECO:0000256" key="2">
    <source>
        <dbReference type="SAM" id="MobiDB-lite"/>
    </source>
</evidence>